<dbReference type="EMBL" id="RWJF01000001">
    <property type="protein sequence ID" value="RST30868.1"/>
    <property type="molecule type" value="Genomic_DNA"/>
</dbReference>
<dbReference type="Proteomes" id="UP000274661">
    <property type="component" value="Unassembled WGS sequence"/>
</dbReference>
<proteinExistence type="predicted"/>
<sequence length="429" mass="44691">MLRTIRKLFGHERGNVLAIAAACLPLIVGAAGLSVDTIQWTLWKRQLQRAADSAAIAGVYDRQANAGSTSNVSRTITRDLALNNETWMSLLTGYPTITYPANAGIQTNQVNVSLAIQQPLPFSSLFVDAPVITANATAAGIMLGDPCILALDPTAGSAVYFSGNAEVKMPDCPVFSDSAATNAAIAKGSSAVTAKSVGAVGGIQQSNNFSVKAYYPYSASVPDPYADVVPVASEMHCTTAELDEGTSTSTIGTGTGQYNCFSALSVKSNKSLTIPSSYTGPIYINGGSIDFKGDFTCAACTIVLTNSSTSTAATIGNITANASANVNITAPTSGTYKGLAIYQDRRAVDCNNCNKINGNSSSLITGAMYFPKQELQYNGTGNTSAVCAKFVAKRITFTGNSGTNQFRGLDQCTDYFTDGGSLMIVRLVG</sequence>
<evidence type="ECO:0000313" key="2">
    <source>
        <dbReference type="EMBL" id="RST30868.1"/>
    </source>
</evidence>
<organism evidence="2 3">
    <name type="scientific">Sphingomonas ginkgonis</name>
    <dbReference type="NCBI Taxonomy" id="2315330"/>
    <lineage>
        <taxon>Bacteria</taxon>
        <taxon>Pseudomonadati</taxon>
        <taxon>Pseudomonadota</taxon>
        <taxon>Alphaproteobacteria</taxon>
        <taxon>Sphingomonadales</taxon>
        <taxon>Sphingomonadaceae</taxon>
        <taxon>Sphingomonas</taxon>
    </lineage>
</organism>
<comment type="caution">
    <text evidence="2">The sequence shown here is derived from an EMBL/GenBank/DDBJ whole genome shotgun (WGS) entry which is preliminary data.</text>
</comment>
<dbReference type="InterPro" id="IPR028087">
    <property type="entry name" value="Tad_N"/>
</dbReference>
<gene>
    <name evidence="2" type="ORF">HMF7854_08455</name>
</gene>
<dbReference type="OrthoDB" id="7418984at2"/>
<feature type="domain" description="Putative Flp pilus-assembly TadG-like N-terminal" evidence="1">
    <location>
        <begin position="14"/>
        <end position="59"/>
    </location>
</feature>
<accession>A0A3R9YMH2</accession>
<evidence type="ECO:0000313" key="3">
    <source>
        <dbReference type="Proteomes" id="UP000274661"/>
    </source>
</evidence>
<reference evidence="2 3" key="1">
    <citation type="submission" date="2018-12" db="EMBL/GenBank/DDBJ databases">
        <title>Sphingomonas sp. HMF7854 Genome sequencing and assembly.</title>
        <authorList>
            <person name="Cha I."/>
            <person name="Kang H."/>
            <person name="Kim H."/>
            <person name="Kang J."/>
            <person name="Joh K."/>
        </authorList>
    </citation>
    <scope>NUCLEOTIDE SEQUENCE [LARGE SCALE GENOMIC DNA]</scope>
    <source>
        <strain evidence="2 3">HMF7854</strain>
    </source>
</reference>
<name>A0A3R9YMH2_9SPHN</name>
<dbReference type="RefSeq" id="WP_126718702.1">
    <property type="nucleotide sequence ID" value="NZ_RWJF01000001.1"/>
</dbReference>
<protein>
    <recommendedName>
        <fullName evidence="1">Putative Flp pilus-assembly TadG-like N-terminal domain-containing protein</fullName>
    </recommendedName>
</protein>
<evidence type="ECO:0000259" key="1">
    <source>
        <dbReference type="Pfam" id="PF13400"/>
    </source>
</evidence>
<dbReference type="Pfam" id="PF13400">
    <property type="entry name" value="Tad"/>
    <property type="match status" value="1"/>
</dbReference>
<keyword evidence="3" id="KW-1185">Reference proteome</keyword>
<dbReference type="AlphaFoldDB" id="A0A3R9YMH2"/>